<sequence length="386" mass="41962">MDAWHQFCSQQVVSGQHHQHQQLQQQQQQQQQAQLSNHYHHHHQQLQHDHHHLLVTTATTNDISAGNFVGGPNHHNATLGIPDMVAAAAAAAVSAANTVNFSNSINGYPSHTGINQLGGVFVNGRPLPDQIRNRIVELAQQGVRPCDISRQLRVSHGCVSKILGRFYETGSIKPGVIGGSKPKVATPKVVSMIAMYKIHNPTMFAWEIREKLIQDGICEEDSAPSVSSINRIVRNRHHHHHHHQHQPSPSNISSNNLSSPGSTSSQTSNGNSTSDTHQKGVQKEIKAAPTSENIFTNYRVSHAALFGSSNSSNVHPADAAAAYWLSPTEFCRPSIRHGFVPSSTTTVSDYPAPNPSNFSQTAFPLHPNDPNSLSGTSAFMATASQT</sequence>
<organism evidence="1 2">
    <name type="scientific">Panagrolaimus sp. ES5</name>
    <dbReference type="NCBI Taxonomy" id="591445"/>
    <lineage>
        <taxon>Eukaryota</taxon>
        <taxon>Metazoa</taxon>
        <taxon>Ecdysozoa</taxon>
        <taxon>Nematoda</taxon>
        <taxon>Chromadorea</taxon>
        <taxon>Rhabditida</taxon>
        <taxon>Tylenchina</taxon>
        <taxon>Panagrolaimomorpha</taxon>
        <taxon>Panagrolaimoidea</taxon>
        <taxon>Panagrolaimidae</taxon>
        <taxon>Panagrolaimus</taxon>
    </lineage>
</organism>
<dbReference type="Proteomes" id="UP000887579">
    <property type="component" value="Unplaced"/>
</dbReference>
<accession>A0AC34GRK6</accession>
<protein>
    <submittedName>
        <fullName evidence="2">Paired domain-containing protein</fullName>
    </submittedName>
</protein>
<name>A0AC34GRK6_9BILA</name>
<dbReference type="WBParaSite" id="ES5_v2.g7374.t1">
    <property type="protein sequence ID" value="ES5_v2.g7374.t1"/>
    <property type="gene ID" value="ES5_v2.g7374"/>
</dbReference>
<proteinExistence type="predicted"/>
<reference evidence="2" key="1">
    <citation type="submission" date="2022-11" db="UniProtKB">
        <authorList>
            <consortium name="WormBaseParasite"/>
        </authorList>
    </citation>
    <scope>IDENTIFICATION</scope>
</reference>
<evidence type="ECO:0000313" key="2">
    <source>
        <dbReference type="WBParaSite" id="ES5_v2.g7374.t1"/>
    </source>
</evidence>
<evidence type="ECO:0000313" key="1">
    <source>
        <dbReference type="Proteomes" id="UP000887579"/>
    </source>
</evidence>